<feature type="compositionally biased region" description="Low complexity" evidence="1">
    <location>
        <begin position="274"/>
        <end position="302"/>
    </location>
</feature>
<keyword evidence="3" id="KW-1185">Reference proteome</keyword>
<feature type="compositionally biased region" description="Pro residues" evidence="1">
    <location>
        <begin position="106"/>
        <end position="123"/>
    </location>
</feature>
<protein>
    <submittedName>
        <fullName evidence="2">Uncharacterized protein</fullName>
    </submittedName>
</protein>
<evidence type="ECO:0000313" key="2">
    <source>
        <dbReference type="EMBL" id="KAG5177671.1"/>
    </source>
</evidence>
<evidence type="ECO:0000256" key="1">
    <source>
        <dbReference type="SAM" id="MobiDB-lite"/>
    </source>
</evidence>
<feature type="region of interest" description="Disordered" evidence="1">
    <location>
        <begin position="146"/>
        <end position="246"/>
    </location>
</feature>
<sequence>MGPGGISVADLKNMTALRVAQQTQAQQRAATAAAAAAAAAAQRSLDQPPAPLLRPPSFHQPRAHVGDASAIPPPLRMSPPLPSRYGPASPALDQRDHMDPALLMSPPAPPLPPQAPAPAPAAPPRGRGGLTVEELKALTRQRLRAQGVAAGQGGAASRALLSSPPPTGPAQHTMRRAASMPYPGPGGHWGDAAPSPLPPPAQQQQQHQAHAMHAASMRAHGASPPLIPRNAAGSRGGIGGGDGGGGGAHDPVVAALAADWEAQLRLMAQRGECSSPQALSQPASPHFSPPQVSRSSSRSQLPPTAPPPPGLLGLHSPPFMSSAAMRAGPLSAAAVGEAFALGNGGGGGGADLAPAHRGLHHTRSLPQLLRQQQQQRGAGGPASPYDSEWESPRPQQGPPQQQQRWPSQQQQSQMAHHREHLLEQQHQQHREALLEQHHREALFERQHVEQRRQQQQAPPPMSHRDDWRQPPPQQQQQWQSSAELDDAPLPPSWSRGPTRSASWREGSGGSNFWREAGNGNAYSIGSDGGGGGMVSGYGGDPALPRSRPQHLRINSNDAFHAGGGGSSGSLGGSGHGGGSSGHGGSTQIRAAMANGTGGYSAHAQPAQRPHHQLPPSTRAAIATEVAEFALLTPTAGGGPSDVQLQWPQQDWSSAAAAAALSGGGGGGDGGGDADGDAYVLWSSANERGRGGNGNGDRSRSPPSRWLDEM</sequence>
<organism evidence="2 3">
    <name type="scientific">Tribonema minus</name>
    <dbReference type="NCBI Taxonomy" id="303371"/>
    <lineage>
        <taxon>Eukaryota</taxon>
        <taxon>Sar</taxon>
        <taxon>Stramenopiles</taxon>
        <taxon>Ochrophyta</taxon>
        <taxon>PX clade</taxon>
        <taxon>Xanthophyceae</taxon>
        <taxon>Tribonematales</taxon>
        <taxon>Tribonemataceae</taxon>
        <taxon>Tribonema</taxon>
    </lineage>
</organism>
<comment type="caution">
    <text evidence="2">The sequence shown here is derived from an EMBL/GenBank/DDBJ whole genome shotgun (WGS) entry which is preliminary data.</text>
</comment>
<evidence type="ECO:0000313" key="3">
    <source>
        <dbReference type="Proteomes" id="UP000664859"/>
    </source>
</evidence>
<reference evidence="2" key="1">
    <citation type="submission" date="2021-02" db="EMBL/GenBank/DDBJ databases">
        <title>First Annotated Genome of the Yellow-green Alga Tribonema minus.</title>
        <authorList>
            <person name="Mahan K.M."/>
        </authorList>
    </citation>
    <scope>NUCLEOTIDE SEQUENCE</scope>
    <source>
        <strain evidence="2">UTEX B ZZ1240</strain>
    </source>
</reference>
<feature type="compositionally biased region" description="Gly residues" evidence="1">
    <location>
        <begin position="661"/>
        <end position="672"/>
    </location>
</feature>
<feature type="compositionally biased region" description="Pro residues" evidence="1">
    <location>
        <begin position="71"/>
        <end position="82"/>
    </location>
</feature>
<name>A0A836CAY3_9STRA</name>
<feature type="region of interest" description="Disordered" evidence="1">
    <location>
        <begin position="271"/>
        <end position="317"/>
    </location>
</feature>
<feature type="compositionally biased region" description="Low complexity" evidence="1">
    <location>
        <begin position="392"/>
        <end position="413"/>
    </location>
</feature>
<proteinExistence type="predicted"/>
<feature type="compositionally biased region" description="Gly residues" evidence="1">
    <location>
        <begin position="234"/>
        <end position="246"/>
    </location>
</feature>
<feature type="compositionally biased region" description="Low complexity" evidence="1">
    <location>
        <begin position="202"/>
        <end position="220"/>
    </location>
</feature>
<feature type="region of interest" description="Disordered" evidence="1">
    <location>
        <begin position="35"/>
        <end position="128"/>
    </location>
</feature>
<feature type="compositionally biased region" description="Gly residues" evidence="1">
    <location>
        <begin position="561"/>
        <end position="584"/>
    </location>
</feature>
<dbReference type="EMBL" id="JAFCMP010000523">
    <property type="protein sequence ID" value="KAG5177671.1"/>
    <property type="molecule type" value="Genomic_DNA"/>
</dbReference>
<feature type="region of interest" description="Disordered" evidence="1">
    <location>
        <begin position="655"/>
        <end position="709"/>
    </location>
</feature>
<feature type="compositionally biased region" description="Basic and acidic residues" evidence="1">
    <location>
        <begin position="420"/>
        <end position="452"/>
    </location>
</feature>
<gene>
    <name evidence="2" type="ORF">JKP88DRAFT_350660</name>
</gene>
<accession>A0A836CAY3</accession>
<feature type="region of interest" description="Disordered" evidence="1">
    <location>
        <begin position="555"/>
        <end position="588"/>
    </location>
</feature>
<feature type="compositionally biased region" description="Low complexity" evidence="1">
    <location>
        <begin position="146"/>
        <end position="162"/>
    </location>
</feature>
<dbReference type="AlphaFoldDB" id="A0A836CAY3"/>
<feature type="compositionally biased region" description="Low complexity" evidence="1">
    <location>
        <begin position="364"/>
        <end position="384"/>
    </location>
</feature>
<feature type="region of interest" description="Disordered" evidence="1">
    <location>
        <begin position="363"/>
        <end position="517"/>
    </location>
</feature>
<dbReference type="Proteomes" id="UP000664859">
    <property type="component" value="Unassembled WGS sequence"/>
</dbReference>